<keyword evidence="5 9" id="KW-1133">Transmembrane helix</keyword>
<dbReference type="Gene3D" id="1.10.1200.120">
    <property type="entry name" value="Large-conductance mechanosensitive channel, MscL, domain 1"/>
    <property type="match status" value="1"/>
</dbReference>
<keyword evidence="6 9" id="KW-0406">Ion transport</keyword>
<evidence type="ECO:0000256" key="1">
    <source>
        <dbReference type="ARBA" id="ARBA00004141"/>
    </source>
</evidence>
<accession>W0EBD1</accession>
<evidence type="ECO:0000256" key="5">
    <source>
        <dbReference type="ARBA" id="ARBA00022989"/>
    </source>
</evidence>
<evidence type="ECO:0000256" key="2">
    <source>
        <dbReference type="ARBA" id="ARBA00022448"/>
    </source>
</evidence>
<dbReference type="NCBIfam" id="TIGR00220">
    <property type="entry name" value="mscL"/>
    <property type="match status" value="1"/>
</dbReference>
<dbReference type="PANTHER" id="PTHR30266">
    <property type="entry name" value="MECHANOSENSITIVE CHANNEL MSCL"/>
    <property type="match status" value="1"/>
</dbReference>
<reference evidence="10 11" key="1">
    <citation type="submission" date="2013-12" db="EMBL/GenBank/DDBJ databases">
        <authorList>
            <consortium name="DOE Joint Genome Institute"/>
            <person name="Smidt H."/>
            <person name="Huntemann M."/>
            <person name="Han J."/>
            <person name="Chen A."/>
            <person name="Kyrpides N."/>
            <person name="Mavromatis K."/>
            <person name="Markowitz V."/>
            <person name="Palaniappan K."/>
            <person name="Ivanova N."/>
            <person name="Schaumberg A."/>
            <person name="Pati A."/>
            <person name="Liolios K."/>
            <person name="Nordberg H.P."/>
            <person name="Cantor M.N."/>
            <person name="Hua S.X."/>
            <person name="Woyke T."/>
        </authorList>
    </citation>
    <scope>NUCLEOTIDE SEQUENCE [LARGE SCALE GENOMIC DNA]</scope>
    <source>
        <strain evidence="11">DSM 15288</strain>
    </source>
</reference>
<organism evidence="10 11">
    <name type="scientific">Desulfitobacterium metallireducens DSM 15288</name>
    <dbReference type="NCBI Taxonomy" id="871968"/>
    <lineage>
        <taxon>Bacteria</taxon>
        <taxon>Bacillati</taxon>
        <taxon>Bacillota</taxon>
        <taxon>Clostridia</taxon>
        <taxon>Eubacteriales</taxon>
        <taxon>Desulfitobacteriaceae</taxon>
        <taxon>Desulfitobacterium</taxon>
    </lineage>
</organism>
<keyword evidence="3 9" id="KW-1003">Cell membrane</keyword>
<dbReference type="InterPro" id="IPR036019">
    <property type="entry name" value="MscL_channel"/>
</dbReference>
<gene>
    <name evidence="9" type="primary">mscL</name>
    <name evidence="10" type="ORF">DESME_05195</name>
</gene>
<dbReference type="Proteomes" id="UP000010847">
    <property type="component" value="Chromosome"/>
</dbReference>
<dbReference type="GO" id="GO:0005886">
    <property type="term" value="C:plasma membrane"/>
    <property type="evidence" value="ECO:0007669"/>
    <property type="project" value="UniProtKB-SubCell"/>
</dbReference>
<evidence type="ECO:0000256" key="3">
    <source>
        <dbReference type="ARBA" id="ARBA00022475"/>
    </source>
</evidence>
<dbReference type="Pfam" id="PF01741">
    <property type="entry name" value="MscL"/>
    <property type="match status" value="1"/>
</dbReference>
<dbReference type="EMBL" id="CP007032">
    <property type="protein sequence ID" value="AHF06524.1"/>
    <property type="molecule type" value="Genomic_DNA"/>
</dbReference>
<keyword evidence="11" id="KW-1185">Reference proteome</keyword>
<comment type="subcellular location">
    <subcellularLocation>
        <location evidence="9">Cell membrane</location>
        <topology evidence="9">Multi-pass membrane protein</topology>
    </subcellularLocation>
    <subcellularLocation>
        <location evidence="1">Membrane</location>
        <topology evidence="1">Multi-pass membrane protein</topology>
    </subcellularLocation>
</comment>
<feature type="transmembrane region" description="Helical" evidence="9">
    <location>
        <begin position="38"/>
        <end position="60"/>
    </location>
</feature>
<keyword evidence="7 9" id="KW-0472">Membrane</keyword>
<dbReference type="OrthoDB" id="9810350at2"/>
<comment type="function">
    <text evidence="9">Channel that opens in response to stretch forces in the membrane lipid bilayer. May participate in the regulation of osmotic pressure changes within the cell.</text>
</comment>
<evidence type="ECO:0000256" key="8">
    <source>
        <dbReference type="ARBA" id="ARBA00023303"/>
    </source>
</evidence>
<dbReference type="STRING" id="871968.DESME_05195"/>
<sequence length="145" mass="15746">MWKEFKEFALKGNVADLAIGVVIGGAFGKIVTSLVSDIIMPLVGLLLGKVDFSNLFITLGSGHFNTIKEAKDAGVATLNYGLFINNIIDFLIVAFSIFFVIRQLGRFSKKKEGGPAAPTTKTCRFCCTDIPIEAIRCPHCTSELK</sequence>
<dbReference type="PRINTS" id="PR01264">
    <property type="entry name" value="MECHCHANNEL"/>
</dbReference>
<evidence type="ECO:0000256" key="4">
    <source>
        <dbReference type="ARBA" id="ARBA00022692"/>
    </source>
</evidence>
<dbReference type="InterPro" id="IPR037673">
    <property type="entry name" value="MSC/AndL"/>
</dbReference>
<evidence type="ECO:0000313" key="11">
    <source>
        <dbReference type="Proteomes" id="UP000010847"/>
    </source>
</evidence>
<dbReference type="GO" id="GO:0008381">
    <property type="term" value="F:mechanosensitive monoatomic ion channel activity"/>
    <property type="evidence" value="ECO:0007669"/>
    <property type="project" value="UniProtKB-UniRule"/>
</dbReference>
<dbReference type="HOGENOM" id="CLU_095787_2_3_9"/>
<comment type="similarity">
    <text evidence="9">Belongs to the MscL family.</text>
</comment>
<protein>
    <recommendedName>
        <fullName evidence="9">Large-conductance mechanosensitive channel</fullName>
    </recommendedName>
</protein>
<keyword evidence="2 9" id="KW-0813">Transport</keyword>
<dbReference type="AlphaFoldDB" id="W0EBD1"/>
<name>W0EBD1_9FIRM</name>
<dbReference type="PANTHER" id="PTHR30266:SF2">
    <property type="entry name" value="LARGE-CONDUCTANCE MECHANOSENSITIVE CHANNEL"/>
    <property type="match status" value="1"/>
</dbReference>
<dbReference type="InterPro" id="IPR001185">
    <property type="entry name" value="MS_channel"/>
</dbReference>
<keyword evidence="4 9" id="KW-0812">Transmembrane</keyword>
<evidence type="ECO:0000313" key="10">
    <source>
        <dbReference type="EMBL" id="AHF06524.1"/>
    </source>
</evidence>
<keyword evidence="8 9" id="KW-0407">Ion channel</keyword>
<evidence type="ECO:0000256" key="6">
    <source>
        <dbReference type="ARBA" id="ARBA00023065"/>
    </source>
</evidence>
<proteinExistence type="inferred from homology"/>
<evidence type="ECO:0000256" key="9">
    <source>
        <dbReference type="HAMAP-Rule" id="MF_00115"/>
    </source>
</evidence>
<dbReference type="KEGG" id="dmt:DESME_05195"/>
<feature type="transmembrane region" description="Helical" evidence="9">
    <location>
        <begin position="12"/>
        <end position="31"/>
    </location>
</feature>
<dbReference type="SUPFAM" id="SSF81330">
    <property type="entry name" value="Gated mechanosensitive channel"/>
    <property type="match status" value="1"/>
</dbReference>
<dbReference type="eggNOG" id="COG1970">
    <property type="taxonomic scope" value="Bacteria"/>
</dbReference>
<feature type="transmembrane region" description="Helical" evidence="9">
    <location>
        <begin position="80"/>
        <end position="101"/>
    </location>
</feature>
<evidence type="ECO:0000256" key="7">
    <source>
        <dbReference type="ARBA" id="ARBA00023136"/>
    </source>
</evidence>
<dbReference type="HAMAP" id="MF_00115">
    <property type="entry name" value="MscL"/>
    <property type="match status" value="1"/>
</dbReference>
<dbReference type="RefSeq" id="WP_006714950.1">
    <property type="nucleotide sequence ID" value="NZ_CP007032.1"/>
</dbReference>
<comment type="subunit">
    <text evidence="9">Homopentamer.</text>
</comment>